<feature type="chain" id="PRO_5010569920" evidence="2">
    <location>
        <begin position="19"/>
        <end position="213"/>
    </location>
</feature>
<dbReference type="EMBL" id="FUYZ01000012">
    <property type="protein sequence ID" value="SKC08161.1"/>
    <property type="molecule type" value="Genomic_DNA"/>
</dbReference>
<dbReference type="AlphaFoldDB" id="A0A1T5GIE4"/>
<accession>A0A1T5GIE4</accession>
<organism evidence="4 5">
    <name type="scientific">Soonwooa buanensis</name>
    <dbReference type="NCBI Taxonomy" id="619805"/>
    <lineage>
        <taxon>Bacteria</taxon>
        <taxon>Pseudomonadati</taxon>
        <taxon>Bacteroidota</taxon>
        <taxon>Flavobacteriia</taxon>
        <taxon>Flavobacteriales</taxon>
        <taxon>Weeksellaceae</taxon>
        <taxon>Chryseobacterium group</taxon>
        <taxon>Soonwooa</taxon>
    </lineage>
</organism>
<sequence>MKKITMLSALLFLSFANAQVPKGTQFVSGQFGFSTIKDESNNSSSDSYRFLPTYGYFFAPNWAVAVSAGYRQTTDHSTTKNANFENLNLEAESSAFVVTPSLRKFWVLDERFSLFCQLDFPLEFGSTKQFLTLESNGVELNHTKNSFTSYGINLKPGIDYFVNRRWKIAASIGEIGYNNVHYKETKFNKSKFNFEANFSTIQFAVKYIIPAKK</sequence>
<dbReference type="Proteomes" id="UP000191112">
    <property type="component" value="Unassembled WGS sequence"/>
</dbReference>
<dbReference type="Pfam" id="PF13505">
    <property type="entry name" value="OMP_b-brl"/>
    <property type="match status" value="1"/>
</dbReference>
<gene>
    <name evidence="4" type="ORF">SAMN05660477_02867</name>
</gene>
<keyword evidence="1 2" id="KW-0732">Signal</keyword>
<proteinExistence type="predicted"/>
<name>A0A1T5GIE4_9FLAO</name>
<evidence type="ECO:0000313" key="5">
    <source>
        <dbReference type="Proteomes" id="UP000191112"/>
    </source>
</evidence>
<dbReference type="OrthoDB" id="952167at2"/>
<dbReference type="RefSeq" id="WP_079668073.1">
    <property type="nucleotide sequence ID" value="NZ_FUYZ01000012.1"/>
</dbReference>
<dbReference type="STRING" id="619805.SAMN05660477_02867"/>
<keyword evidence="5" id="KW-1185">Reference proteome</keyword>
<dbReference type="InterPro" id="IPR027385">
    <property type="entry name" value="Beta-barrel_OMP"/>
</dbReference>
<feature type="domain" description="Outer membrane protein beta-barrel" evidence="3">
    <location>
        <begin position="9"/>
        <end position="198"/>
    </location>
</feature>
<protein>
    <submittedName>
        <fullName evidence="4">Outer membrane protein beta-barrel domain-containing protein</fullName>
    </submittedName>
</protein>
<evidence type="ECO:0000256" key="2">
    <source>
        <dbReference type="SAM" id="SignalP"/>
    </source>
</evidence>
<evidence type="ECO:0000256" key="1">
    <source>
        <dbReference type="ARBA" id="ARBA00022729"/>
    </source>
</evidence>
<evidence type="ECO:0000313" key="4">
    <source>
        <dbReference type="EMBL" id="SKC08161.1"/>
    </source>
</evidence>
<evidence type="ECO:0000259" key="3">
    <source>
        <dbReference type="Pfam" id="PF13505"/>
    </source>
</evidence>
<dbReference type="Gene3D" id="2.40.160.20">
    <property type="match status" value="1"/>
</dbReference>
<feature type="signal peptide" evidence="2">
    <location>
        <begin position="1"/>
        <end position="18"/>
    </location>
</feature>
<dbReference type="SUPFAM" id="SSF56925">
    <property type="entry name" value="OMPA-like"/>
    <property type="match status" value="1"/>
</dbReference>
<dbReference type="InterPro" id="IPR011250">
    <property type="entry name" value="OMP/PagP_B-barrel"/>
</dbReference>
<reference evidence="4 5" key="1">
    <citation type="submission" date="2017-02" db="EMBL/GenBank/DDBJ databases">
        <authorList>
            <person name="Peterson S.W."/>
        </authorList>
    </citation>
    <scope>NUCLEOTIDE SEQUENCE [LARGE SCALE GENOMIC DNA]</scope>
    <source>
        <strain evidence="4 5">DSM 22323</strain>
    </source>
</reference>